<organism evidence="1 2">
    <name type="scientific">Candidatus Syntrophosphaera thermopropionivorans</name>
    <dbReference type="NCBI Taxonomy" id="2593015"/>
    <lineage>
        <taxon>Bacteria</taxon>
        <taxon>Pseudomonadati</taxon>
        <taxon>Candidatus Cloacimonadota</taxon>
        <taxon>Candidatus Cloacimonadia</taxon>
        <taxon>Candidatus Cloacimonadales</taxon>
        <taxon>Candidatus Cloacimonadaceae</taxon>
        <taxon>Candidatus Syntrophosphaera</taxon>
    </lineage>
</organism>
<dbReference type="EC" id="2.3.1.179" evidence="1"/>
<comment type="caution">
    <text evidence="1">The sequence shown here is derived from an EMBL/GenBank/DDBJ whole genome shotgun (WGS) entry which is preliminary data.</text>
</comment>
<accession>A0AC61QKW9</accession>
<gene>
    <name evidence="1" type="primary">fabF</name>
    <name evidence="1" type="ORF">E0946_00495</name>
</gene>
<evidence type="ECO:0000313" key="2">
    <source>
        <dbReference type="Proteomes" id="UP000294588"/>
    </source>
</evidence>
<evidence type="ECO:0000313" key="1">
    <source>
        <dbReference type="EMBL" id="TDF74595.1"/>
    </source>
</evidence>
<keyword evidence="2" id="KW-1185">Reference proteome</keyword>
<proteinExistence type="predicted"/>
<name>A0AC61QKW9_9BACT</name>
<sequence length="413" mass="44069">MMKKRVVITGLGALTPVGNNIEETWSNLVQGVSGVDLIKNFDTSALPVKIAAQVKNFKPEEHFDPKEVRKMDTYTQYALVASREAIKDAGLMPYTGDNWRIGVITGVGIGGIYTFEEECIKNHELGPRRISPFFIPKMISNIAAAHIAIENGFQGINFSISSACASANHALGTAFRTIQYGDADIIISGGTEAAVTAFAVGGFCALRALSTRNDEPAKASRPFDAERDGFVMSEGAGFLVLEELEHAKARGAKIYAEIVGYAATDDAFHITAPLEDGSGSAEAMKRAIADAGIQPEDIQYVNAHGTSTPLNDKGETLSLKKCFGDYAYKLKISSTKSMVGHMLGAAAAIEAIACVKSIETGVIHPTINLENPDPDCDLDYVPNKAQNCNVNVALSNSLGFGGHNSALIIKKYS</sequence>
<dbReference type="Proteomes" id="UP000294588">
    <property type="component" value="Unassembled WGS sequence"/>
</dbReference>
<dbReference type="EMBL" id="SMOG01000001">
    <property type="protein sequence ID" value="TDF74595.1"/>
    <property type="molecule type" value="Genomic_DNA"/>
</dbReference>
<keyword evidence="1" id="KW-0808">Transferase</keyword>
<protein>
    <submittedName>
        <fullName evidence="1">Beta-ketoacyl-[acyl-carrier-protein] synthase II</fullName>
        <ecNumber evidence="1">2.3.1.179</ecNumber>
    </submittedName>
</protein>
<reference evidence="1" key="1">
    <citation type="submission" date="2019-03" db="EMBL/GenBank/DDBJ databases">
        <title>Candidatus Syntrophosphaera thermopropionivorans: a novel player in syntrophic propionate oxidation during anaerobic digestion.</title>
        <authorList>
            <person name="Dyksma S."/>
        </authorList>
    </citation>
    <scope>NUCLEOTIDE SEQUENCE</scope>
    <source>
        <strain evidence="1">W5</strain>
    </source>
</reference>
<keyword evidence="1" id="KW-0012">Acyltransferase</keyword>